<proteinExistence type="predicted"/>
<evidence type="ECO:0000313" key="2">
    <source>
        <dbReference type="Proteomes" id="UP000199068"/>
    </source>
</evidence>
<reference evidence="1 2" key="1">
    <citation type="submission" date="2016-10" db="EMBL/GenBank/DDBJ databases">
        <authorList>
            <person name="de Groot N.N."/>
        </authorList>
    </citation>
    <scope>NUCLEOTIDE SEQUENCE [LARGE SCALE GENOMIC DNA]</scope>
    <source>
        <strain evidence="1 2">DSM 797</strain>
    </source>
</reference>
<dbReference type="Proteomes" id="UP000199068">
    <property type="component" value="Unassembled WGS sequence"/>
</dbReference>
<accession>A0A1G9R9B5</accession>
<protein>
    <submittedName>
        <fullName evidence="1">Uncharacterized protein</fullName>
    </submittedName>
</protein>
<keyword evidence="2" id="KW-1185">Reference proteome</keyword>
<name>A0A1G9R9B5_9FIRM</name>
<organism evidence="1 2">
    <name type="scientific">Romboutsia lituseburensis DSM 797</name>
    <dbReference type="NCBI Taxonomy" id="1121325"/>
    <lineage>
        <taxon>Bacteria</taxon>
        <taxon>Bacillati</taxon>
        <taxon>Bacillota</taxon>
        <taxon>Clostridia</taxon>
        <taxon>Peptostreptococcales</taxon>
        <taxon>Peptostreptococcaceae</taxon>
        <taxon>Romboutsia</taxon>
    </lineage>
</organism>
<dbReference type="AlphaFoldDB" id="A0A1G9R9B5"/>
<sequence>MGCDNNNTNSKKQPVLCKFGYVDYIVLASTIAIALAEDFDNTDLNILATFFAVLSDELALIASVQQCPSSEDGDTSEEVFVPPVPDVAVTSSRSKTNFKNNNPKKRTVIKKIKRKKIKKK</sequence>
<dbReference type="EMBL" id="FNGW01000006">
    <property type="protein sequence ID" value="SDM19437.1"/>
    <property type="molecule type" value="Genomic_DNA"/>
</dbReference>
<gene>
    <name evidence="1" type="ORF">SAMN04515677_106142</name>
</gene>
<dbReference type="STRING" id="1121325.SAMN04515677_106142"/>
<evidence type="ECO:0000313" key="1">
    <source>
        <dbReference type="EMBL" id="SDM19437.1"/>
    </source>
</evidence>
<dbReference type="RefSeq" id="WP_092726680.1">
    <property type="nucleotide sequence ID" value="NZ_FNGW01000006.1"/>
</dbReference>